<dbReference type="EMBL" id="JBAMIC010000003">
    <property type="protein sequence ID" value="KAK7110033.1"/>
    <property type="molecule type" value="Genomic_DNA"/>
</dbReference>
<evidence type="ECO:0000256" key="1">
    <source>
        <dbReference type="ARBA" id="ARBA00022614"/>
    </source>
</evidence>
<keyword evidence="7" id="KW-1185">Reference proteome</keyword>
<dbReference type="InterPro" id="IPR003591">
    <property type="entry name" value="Leu-rich_rpt_typical-subtyp"/>
</dbReference>
<feature type="compositionally biased region" description="Low complexity" evidence="3">
    <location>
        <begin position="907"/>
        <end position="939"/>
    </location>
</feature>
<evidence type="ECO:0000256" key="5">
    <source>
        <dbReference type="SAM" id="SignalP"/>
    </source>
</evidence>
<keyword evidence="5" id="KW-0732">Signal</keyword>
<dbReference type="Proteomes" id="UP001374579">
    <property type="component" value="Unassembled WGS sequence"/>
</dbReference>
<keyword evidence="4" id="KW-0812">Transmembrane</keyword>
<keyword evidence="4" id="KW-0472">Membrane</keyword>
<feature type="compositionally biased region" description="Polar residues" evidence="3">
    <location>
        <begin position="943"/>
        <end position="960"/>
    </location>
</feature>
<feature type="chain" id="PRO_5042950137" evidence="5">
    <location>
        <begin position="21"/>
        <end position="980"/>
    </location>
</feature>
<keyword evidence="2" id="KW-0677">Repeat</keyword>
<feature type="compositionally biased region" description="Low complexity" evidence="3">
    <location>
        <begin position="842"/>
        <end position="859"/>
    </location>
</feature>
<evidence type="ECO:0000256" key="2">
    <source>
        <dbReference type="ARBA" id="ARBA00022737"/>
    </source>
</evidence>
<dbReference type="PRINTS" id="PR00019">
    <property type="entry name" value="LEURICHRPT"/>
</dbReference>
<feature type="compositionally biased region" description="Polar residues" evidence="3">
    <location>
        <begin position="800"/>
        <end position="823"/>
    </location>
</feature>
<feature type="transmembrane region" description="Helical" evidence="4">
    <location>
        <begin position="615"/>
        <end position="638"/>
    </location>
</feature>
<evidence type="ECO:0000313" key="6">
    <source>
        <dbReference type="EMBL" id="KAK7110033.1"/>
    </source>
</evidence>
<dbReference type="Pfam" id="PF13855">
    <property type="entry name" value="LRR_8"/>
    <property type="match status" value="3"/>
</dbReference>
<dbReference type="SUPFAM" id="SSF52058">
    <property type="entry name" value="L domain-like"/>
    <property type="match status" value="1"/>
</dbReference>
<accession>A0AAN9BQ07</accession>
<dbReference type="Gene3D" id="3.80.10.10">
    <property type="entry name" value="Ribonuclease Inhibitor"/>
    <property type="match status" value="3"/>
</dbReference>
<evidence type="ECO:0000256" key="4">
    <source>
        <dbReference type="SAM" id="Phobius"/>
    </source>
</evidence>
<comment type="caution">
    <text evidence="6">The sequence shown here is derived from an EMBL/GenBank/DDBJ whole genome shotgun (WGS) entry which is preliminary data.</text>
</comment>
<sequence length="980" mass="105660">MCDLTTTVSCITLLVLTTTAAPSSTPLPLDSYLDPDTVPHHSLHTSHDENHTHVSHKLEDTKAHRQGDVESVCAAISTTSPCRCDLTKVPPDLSCTLHRQPPSIIINTSTAAGLPVGTLDVSRSAVRRGDWSWLSGVSSVHTVRLQRCNLPHLPHTLLQHLPLALRVLDLSHNHLHNFTTDSVAHLPLRQLDLSYNRLTVLHLNHSSLSQLRQVKVRHNRLHNITMSGDCPPRLTFLDAGHNHLRQLPAALWECLRQVRLTHNSLSALPALSRSSELRVVDVSGNKVTQFPQDLLSSTPLLQRLVLAGNQVELSQHLSGRVELKKLTTLDLSENRVHQLPPGLFSAAPSLTSLDLSHNQVFQLSVTTLPSLSAPLLSLNLSHNALRYVHAEAFHHLHSLRQLDLSHNPLLGQSGLGHVRFPEHVVTLDLSRCSLREVDFCQMSHLHDLNHLDLGHNHLACTCRLAQLYSTYGKQQGESSPWQCVSNQTGAVVSVARQPGCPQPVLCPSTQHHGGRAVSDVQVTVSVVLVEHHLITSWRLSDVWPNVQGFRVLCLHPGESEGEAAHTSPILDRALRSYALTDLEDGDYTVCVDVLQNRTQVLKRVCQAVRREGPNVLVGILAGAVFLLPCMVFVVYIILKDRAIRKKLADRGLSYHTADRHTLLVPAPDGPLQGTEGEVGSGCDFPSKDVDTFTTDSNCSGLGHISVGNTVDNTDRGSTPPTCPETVSTQTDISMQHLDALLRQLSLTHPSVAPCSGDPAVPAVDNTSSCVPSPQANPLSSSHHQVQAAAQPQAACSSPHTHSLSSRATPSSTPDFNSSTTTPVSPDVYHPSTASHAAHCPLPSSSPSSTPDFNSSTTTPVSPDVYHPSTASHAAHCPLPSSSPSSTPDFNSSTTTPVSPDVYHPSTASHAAHCPLPSSSPSSHVYMDSSTPDDATDSTALLSPPSTYNTVTDDASRSATAQPPGKGRQAQREAVNTHGHE</sequence>
<keyword evidence="4" id="KW-1133">Transmembrane helix</keyword>
<dbReference type="InterPro" id="IPR001611">
    <property type="entry name" value="Leu-rich_rpt"/>
</dbReference>
<organism evidence="6 7">
    <name type="scientific">Littorina saxatilis</name>
    <dbReference type="NCBI Taxonomy" id="31220"/>
    <lineage>
        <taxon>Eukaryota</taxon>
        <taxon>Metazoa</taxon>
        <taxon>Spiralia</taxon>
        <taxon>Lophotrochozoa</taxon>
        <taxon>Mollusca</taxon>
        <taxon>Gastropoda</taxon>
        <taxon>Caenogastropoda</taxon>
        <taxon>Littorinimorpha</taxon>
        <taxon>Littorinoidea</taxon>
        <taxon>Littorinidae</taxon>
        <taxon>Littorina</taxon>
    </lineage>
</organism>
<evidence type="ECO:0000256" key="3">
    <source>
        <dbReference type="SAM" id="MobiDB-lite"/>
    </source>
</evidence>
<dbReference type="InterPro" id="IPR032675">
    <property type="entry name" value="LRR_dom_sf"/>
</dbReference>
<gene>
    <name evidence="6" type="ORF">V1264_013968</name>
</gene>
<reference evidence="6 7" key="1">
    <citation type="submission" date="2024-02" db="EMBL/GenBank/DDBJ databases">
        <title>Chromosome-scale genome assembly of the rough periwinkle Littorina saxatilis.</title>
        <authorList>
            <person name="De Jode A."/>
            <person name="Faria R."/>
            <person name="Formenti G."/>
            <person name="Sims Y."/>
            <person name="Smith T.P."/>
            <person name="Tracey A."/>
            <person name="Wood J.M.D."/>
            <person name="Zagrodzka Z.B."/>
            <person name="Johannesson K."/>
            <person name="Butlin R.K."/>
            <person name="Leder E.H."/>
        </authorList>
    </citation>
    <scope>NUCLEOTIDE SEQUENCE [LARGE SCALE GENOMIC DNA]</scope>
    <source>
        <strain evidence="6">Snail1</strain>
        <tissue evidence="6">Muscle</tissue>
    </source>
</reference>
<feature type="signal peptide" evidence="5">
    <location>
        <begin position="1"/>
        <end position="20"/>
    </location>
</feature>
<keyword evidence="1" id="KW-0433">Leucine-rich repeat</keyword>
<dbReference type="PANTHER" id="PTHR24366">
    <property type="entry name" value="IG(IMMUNOGLOBULIN) AND LRR(LEUCINE RICH REPEAT) DOMAINS"/>
    <property type="match status" value="1"/>
</dbReference>
<dbReference type="PROSITE" id="PS51450">
    <property type="entry name" value="LRR"/>
    <property type="match status" value="1"/>
</dbReference>
<evidence type="ECO:0000313" key="7">
    <source>
        <dbReference type="Proteomes" id="UP001374579"/>
    </source>
</evidence>
<feature type="compositionally biased region" description="Polar residues" evidence="3">
    <location>
        <begin position="765"/>
        <end position="778"/>
    </location>
</feature>
<proteinExistence type="predicted"/>
<feature type="compositionally biased region" description="Low complexity" evidence="3">
    <location>
        <begin position="779"/>
        <end position="799"/>
    </location>
</feature>
<dbReference type="AlphaFoldDB" id="A0AAN9BQ07"/>
<dbReference type="PANTHER" id="PTHR24366:SF96">
    <property type="entry name" value="LEUCINE RICH REPEAT CONTAINING 53"/>
    <property type="match status" value="1"/>
</dbReference>
<feature type="compositionally biased region" description="Low complexity" evidence="3">
    <location>
        <begin position="879"/>
        <end position="896"/>
    </location>
</feature>
<protein>
    <submittedName>
        <fullName evidence="6">Uncharacterized protein</fullName>
    </submittedName>
</protein>
<dbReference type="SMART" id="SM00369">
    <property type="entry name" value="LRR_TYP"/>
    <property type="match status" value="8"/>
</dbReference>
<name>A0AAN9BQ07_9CAEN</name>
<feature type="region of interest" description="Disordered" evidence="3">
    <location>
        <begin position="765"/>
        <end position="980"/>
    </location>
</feature>